<evidence type="ECO:0000256" key="1">
    <source>
        <dbReference type="SAM" id="Phobius"/>
    </source>
</evidence>
<gene>
    <name evidence="3" type="ORF">SDC9_127858</name>
</gene>
<comment type="caution">
    <text evidence="3">The sequence shown here is derived from an EMBL/GenBank/DDBJ whole genome shotgun (WGS) entry which is preliminary data.</text>
</comment>
<dbReference type="GO" id="GO:0080120">
    <property type="term" value="P:CAAX-box protein maturation"/>
    <property type="evidence" value="ECO:0007669"/>
    <property type="project" value="UniProtKB-ARBA"/>
</dbReference>
<keyword evidence="1" id="KW-0812">Transmembrane</keyword>
<feature type="transmembrane region" description="Helical" evidence="1">
    <location>
        <begin position="146"/>
        <end position="167"/>
    </location>
</feature>
<evidence type="ECO:0000313" key="3">
    <source>
        <dbReference type="EMBL" id="MPM80808.1"/>
    </source>
</evidence>
<keyword evidence="1" id="KW-1133">Transmembrane helix</keyword>
<organism evidence="3">
    <name type="scientific">bioreactor metagenome</name>
    <dbReference type="NCBI Taxonomy" id="1076179"/>
    <lineage>
        <taxon>unclassified sequences</taxon>
        <taxon>metagenomes</taxon>
        <taxon>ecological metagenomes</taxon>
    </lineage>
</organism>
<accession>A0A645CVC6</accession>
<dbReference type="GO" id="GO:0004175">
    <property type="term" value="F:endopeptidase activity"/>
    <property type="evidence" value="ECO:0007669"/>
    <property type="project" value="UniProtKB-ARBA"/>
</dbReference>
<name>A0A645CVC6_9ZZZZ</name>
<protein>
    <recommendedName>
        <fullName evidence="2">CAAX prenyl protease 2/Lysostaphin resistance protein A-like domain-containing protein</fullName>
    </recommendedName>
</protein>
<dbReference type="EMBL" id="VSSQ01030318">
    <property type="protein sequence ID" value="MPM80808.1"/>
    <property type="molecule type" value="Genomic_DNA"/>
</dbReference>
<reference evidence="3" key="1">
    <citation type="submission" date="2019-08" db="EMBL/GenBank/DDBJ databases">
        <authorList>
            <person name="Kucharzyk K."/>
            <person name="Murdoch R.W."/>
            <person name="Higgins S."/>
            <person name="Loffler F."/>
        </authorList>
    </citation>
    <scope>NUCLEOTIDE SEQUENCE</scope>
</reference>
<dbReference type="PANTHER" id="PTHR43592:SF15">
    <property type="entry name" value="CAAX AMINO TERMINAL PROTEASE FAMILY PROTEIN"/>
    <property type="match status" value="1"/>
</dbReference>
<dbReference type="AlphaFoldDB" id="A0A645CVC6"/>
<dbReference type="PANTHER" id="PTHR43592">
    <property type="entry name" value="CAAX AMINO TERMINAL PROTEASE"/>
    <property type="match status" value="1"/>
</dbReference>
<feature type="transmembrane region" description="Helical" evidence="1">
    <location>
        <begin position="21"/>
        <end position="45"/>
    </location>
</feature>
<sequence length="173" mass="19446">MKSTETWMKESEDQATAITELFMSTTTWGGLAVNLFMMAIIPALGEELVFRGILQRLLVKWFRSAWVAILATAVIFSAFHMQFYGFIPRMVLGLILGYAFYATGRLWISILIHFINNGVAVVVYWLCERGVLDIQPDSFGNFNDNPTLLIAAILLFAGSVWMFAASAKKIPHE</sequence>
<dbReference type="InterPro" id="IPR003675">
    <property type="entry name" value="Rce1/LyrA-like_dom"/>
</dbReference>
<feature type="domain" description="CAAX prenyl protease 2/Lysostaphin resistance protein A-like" evidence="2">
    <location>
        <begin position="31"/>
        <end position="118"/>
    </location>
</feature>
<evidence type="ECO:0000259" key="2">
    <source>
        <dbReference type="Pfam" id="PF02517"/>
    </source>
</evidence>
<keyword evidence="1" id="KW-0472">Membrane</keyword>
<dbReference type="Pfam" id="PF02517">
    <property type="entry name" value="Rce1-like"/>
    <property type="match status" value="1"/>
</dbReference>
<feature type="transmembrane region" description="Helical" evidence="1">
    <location>
        <begin position="65"/>
        <end position="86"/>
    </location>
</feature>
<proteinExistence type="predicted"/>